<dbReference type="Proteomes" id="UP000050795">
    <property type="component" value="Unassembled WGS sequence"/>
</dbReference>
<feature type="transmembrane region" description="Helical" evidence="1">
    <location>
        <begin position="75"/>
        <end position="96"/>
    </location>
</feature>
<protein>
    <submittedName>
        <fullName evidence="3">Uncharacterized protein</fullName>
    </submittedName>
</protein>
<keyword evidence="2" id="KW-1185">Reference proteome</keyword>
<keyword evidence="1" id="KW-1133">Transmembrane helix</keyword>
<reference evidence="3" key="2">
    <citation type="submission" date="2023-11" db="UniProtKB">
        <authorList>
            <consortium name="WormBaseParasite"/>
        </authorList>
    </citation>
    <scope>IDENTIFICATION</scope>
</reference>
<dbReference type="AlphaFoldDB" id="A0AA85JGA2"/>
<name>A0AA85JGA2_TRIRE</name>
<proteinExistence type="predicted"/>
<organism evidence="2 3">
    <name type="scientific">Trichobilharzia regenti</name>
    <name type="common">Nasal bird schistosome</name>
    <dbReference type="NCBI Taxonomy" id="157069"/>
    <lineage>
        <taxon>Eukaryota</taxon>
        <taxon>Metazoa</taxon>
        <taxon>Spiralia</taxon>
        <taxon>Lophotrochozoa</taxon>
        <taxon>Platyhelminthes</taxon>
        <taxon>Trematoda</taxon>
        <taxon>Digenea</taxon>
        <taxon>Strigeidida</taxon>
        <taxon>Schistosomatoidea</taxon>
        <taxon>Schistosomatidae</taxon>
        <taxon>Trichobilharzia</taxon>
    </lineage>
</organism>
<evidence type="ECO:0000256" key="1">
    <source>
        <dbReference type="SAM" id="Phobius"/>
    </source>
</evidence>
<reference evidence="2" key="1">
    <citation type="submission" date="2022-06" db="EMBL/GenBank/DDBJ databases">
        <authorList>
            <person name="Berger JAMES D."/>
            <person name="Berger JAMES D."/>
        </authorList>
    </citation>
    <scope>NUCLEOTIDE SEQUENCE [LARGE SCALE GENOMIC DNA]</scope>
</reference>
<evidence type="ECO:0000313" key="2">
    <source>
        <dbReference type="Proteomes" id="UP000050795"/>
    </source>
</evidence>
<keyword evidence="1" id="KW-0472">Membrane</keyword>
<dbReference type="WBParaSite" id="TREG1_18890.1">
    <property type="protein sequence ID" value="TREG1_18890.1"/>
    <property type="gene ID" value="TREG1_18890"/>
</dbReference>
<evidence type="ECO:0000313" key="3">
    <source>
        <dbReference type="WBParaSite" id="TREG1_18890.1"/>
    </source>
</evidence>
<keyword evidence="1" id="KW-0812">Transmembrane</keyword>
<sequence>MRLRNKPGLIFLDYENLSESNENLQVLERNLSTEIDSHELNADSYITSYNDDNNGDRLLDINTYMLNRDELTKSVIQSGAGLLFSASTFYFFSLLFESYFAELNYLSKEVIRATEKLSRVGNLMKVSVSILA</sequence>
<accession>A0AA85JGA2</accession>